<evidence type="ECO:0000313" key="3">
    <source>
        <dbReference type="Proteomes" id="UP000266975"/>
    </source>
</evidence>
<dbReference type="RefSeq" id="WP_123048875.1">
    <property type="nucleotide sequence ID" value="NZ_PTJO01000010.1"/>
</dbReference>
<gene>
    <name evidence="2" type="ORF">C5L39_10540</name>
</gene>
<keyword evidence="3" id="KW-1185">Reference proteome</keyword>
<dbReference type="Pfam" id="PF20128">
    <property type="entry name" value="DUF6518"/>
    <property type="match status" value="1"/>
</dbReference>
<sequence>MIIGTNFGWMLWPFMVGFFTRLAAGWGAFAGALSTACAVVSYYLVDDLLAQSNPSLASTANAIMIWGIIATVVGSVLGALGSGARGHSWGAGACLAVGGGLIAGERVAGYFRQSNYPHPPAALFDATIVSLFVLVVVVGGMAVWQLQGGSTHSKS</sequence>
<feature type="transmembrane region" description="Helical" evidence="1">
    <location>
        <begin position="89"/>
        <end position="111"/>
    </location>
</feature>
<accession>A0A3M8K4C6</accession>
<evidence type="ECO:0000256" key="1">
    <source>
        <dbReference type="SAM" id="Phobius"/>
    </source>
</evidence>
<evidence type="ECO:0000313" key="2">
    <source>
        <dbReference type="EMBL" id="RNE48036.1"/>
    </source>
</evidence>
<proteinExistence type="predicted"/>
<dbReference type="Proteomes" id="UP000266975">
    <property type="component" value="Unassembled WGS sequence"/>
</dbReference>
<dbReference type="InterPro" id="IPR045393">
    <property type="entry name" value="DUF6518"/>
</dbReference>
<organism evidence="2 3">
    <name type="scientific">Corynebacterium alimapuense</name>
    <dbReference type="NCBI Taxonomy" id="1576874"/>
    <lineage>
        <taxon>Bacteria</taxon>
        <taxon>Bacillati</taxon>
        <taxon>Actinomycetota</taxon>
        <taxon>Actinomycetes</taxon>
        <taxon>Mycobacteriales</taxon>
        <taxon>Corynebacteriaceae</taxon>
        <taxon>Corynebacterium</taxon>
    </lineage>
</organism>
<reference evidence="2 3" key="1">
    <citation type="submission" date="2018-02" db="EMBL/GenBank/DDBJ databases">
        <title>Corynebacterium alimpuense sp. nov., a marine obligate actinomycete isolated from sediments of Valparaiso bay, Chile.</title>
        <authorList>
            <person name="Claverias F."/>
            <person name="Gonzales-Siles L."/>
            <person name="Salva-Serra F."/>
            <person name="Inganaes E."/>
            <person name="Molin K."/>
            <person name="Cumsille A."/>
            <person name="Undabarrena A."/>
            <person name="Couve E."/>
            <person name="Moore E.R.B."/>
            <person name="Gomila M."/>
            <person name="Camara B."/>
        </authorList>
    </citation>
    <scope>NUCLEOTIDE SEQUENCE [LARGE SCALE GENOMIC DNA]</scope>
    <source>
        <strain evidence="2 3">CCUG 69366</strain>
    </source>
</reference>
<feature type="transmembrane region" description="Helical" evidence="1">
    <location>
        <begin position="123"/>
        <end position="144"/>
    </location>
</feature>
<dbReference type="EMBL" id="PTJO01000010">
    <property type="protein sequence ID" value="RNE48036.1"/>
    <property type="molecule type" value="Genomic_DNA"/>
</dbReference>
<name>A0A3M8K4C6_9CORY</name>
<protein>
    <submittedName>
        <fullName evidence="2">Uncharacterized protein</fullName>
    </submittedName>
</protein>
<keyword evidence="1" id="KW-1133">Transmembrane helix</keyword>
<feature type="transmembrane region" description="Helical" evidence="1">
    <location>
        <begin position="62"/>
        <end position="82"/>
    </location>
</feature>
<dbReference type="AlphaFoldDB" id="A0A3M8K4C6"/>
<keyword evidence="1" id="KW-0812">Transmembrane</keyword>
<keyword evidence="1" id="KW-0472">Membrane</keyword>
<comment type="caution">
    <text evidence="2">The sequence shown here is derived from an EMBL/GenBank/DDBJ whole genome shotgun (WGS) entry which is preliminary data.</text>
</comment>